<organism evidence="1 2">
    <name type="scientific">Macrosiphum euphorbiae</name>
    <name type="common">potato aphid</name>
    <dbReference type="NCBI Taxonomy" id="13131"/>
    <lineage>
        <taxon>Eukaryota</taxon>
        <taxon>Metazoa</taxon>
        <taxon>Ecdysozoa</taxon>
        <taxon>Arthropoda</taxon>
        <taxon>Hexapoda</taxon>
        <taxon>Insecta</taxon>
        <taxon>Pterygota</taxon>
        <taxon>Neoptera</taxon>
        <taxon>Paraneoptera</taxon>
        <taxon>Hemiptera</taxon>
        <taxon>Sternorrhyncha</taxon>
        <taxon>Aphidomorpha</taxon>
        <taxon>Aphidoidea</taxon>
        <taxon>Aphididae</taxon>
        <taxon>Macrosiphini</taxon>
        <taxon>Macrosiphum</taxon>
    </lineage>
</organism>
<sequence length="76" mass="8339">MTLNNMQLQMSSEVAIRSPSKTDLMHQVFAEPRTAKFNTLIKIRLVNLDFAGLVNGGDHQAAVFNAKHGVADQGRS</sequence>
<protein>
    <submittedName>
        <fullName evidence="1">Uncharacterized protein</fullName>
    </submittedName>
</protein>
<reference evidence="1 2" key="1">
    <citation type="submission" date="2023-01" db="EMBL/GenBank/DDBJ databases">
        <authorList>
            <person name="Whitehead M."/>
        </authorList>
    </citation>
    <scope>NUCLEOTIDE SEQUENCE [LARGE SCALE GENOMIC DNA]</scope>
</reference>
<gene>
    <name evidence="1" type="ORF">MEUPH1_LOCUS5090</name>
</gene>
<accession>A0AAV0VVV6</accession>
<proteinExistence type="predicted"/>
<name>A0AAV0VVV6_9HEMI</name>
<dbReference type="AlphaFoldDB" id="A0AAV0VVV6"/>
<dbReference type="EMBL" id="CARXXK010000001">
    <property type="protein sequence ID" value="CAI6348411.1"/>
    <property type="molecule type" value="Genomic_DNA"/>
</dbReference>
<dbReference type="Proteomes" id="UP001160148">
    <property type="component" value="Unassembled WGS sequence"/>
</dbReference>
<evidence type="ECO:0000313" key="1">
    <source>
        <dbReference type="EMBL" id="CAI6348411.1"/>
    </source>
</evidence>
<evidence type="ECO:0000313" key="2">
    <source>
        <dbReference type="Proteomes" id="UP001160148"/>
    </source>
</evidence>
<keyword evidence="2" id="KW-1185">Reference proteome</keyword>
<comment type="caution">
    <text evidence="1">The sequence shown here is derived from an EMBL/GenBank/DDBJ whole genome shotgun (WGS) entry which is preliminary data.</text>
</comment>